<dbReference type="Proteomes" id="UP000724584">
    <property type="component" value="Unassembled WGS sequence"/>
</dbReference>
<organism evidence="1 2">
    <name type="scientific">Chaetomium tenue</name>
    <dbReference type="NCBI Taxonomy" id="1854479"/>
    <lineage>
        <taxon>Eukaryota</taxon>
        <taxon>Fungi</taxon>
        <taxon>Dikarya</taxon>
        <taxon>Ascomycota</taxon>
        <taxon>Pezizomycotina</taxon>
        <taxon>Sordariomycetes</taxon>
        <taxon>Sordariomycetidae</taxon>
        <taxon>Sordariales</taxon>
        <taxon>Chaetomiaceae</taxon>
        <taxon>Chaetomium</taxon>
    </lineage>
</organism>
<evidence type="ECO:0000313" key="2">
    <source>
        <dbReference type="Proteomes" id="UP000724584"/>
    </source>
</evidence>
<accession>A0ACB7NYN1</accession>
<evidence type="ECO:0000313" key="1">
    <source>
        <dbReference type="EMBL" id="KAH6623566.1"/>
    </source>
</evidence>
<dbReference type="EMBL" id="JAGIZQ010000006">
    <property type="protein sequence ID" value="KAH6623566.1"/>
    <property type="molecule type" value="Genomic_DNA"/>
</dbReference>
<gene>
    <name evidence="1" type="ORF">F5144DRAFT_365807</name>
</gene>
<protein>
    <submittedName>
        <fullName evidence="1">Uncharacterized protein</fullName>
    </submittedName>
</protein>
<name>A0ACB7NYN1_9PEZI</name>
<keyword evidence="2" id="KW-1185">Reference proteome</keyword>
<sequence length="128" mass="14489">MFGLVWLVRRGGCGLKLELVAGDELMNEWDGAASFGFFDLRYLESRRGRVTIWNRAWVFFFPPLSFLVAHTYTGGKQSTLVRLLLCCFFVCACVALFGTIYHDDDCALDIRCLLATVSPDTSSSFRLR</sequence>
<proteinExistence type="predicted"/>
<comment type="caution">
    <text evidence="1">The sequence shown here is derived from an EMBL/GenBank/DDBJ whole genome shotgun (WGS) entry which is preliminary data.</text>
</comment>
<reference evidence="1 2" key="1">
    <citation type="journal article" date="2021" name="Nat. Commun.">
        <title>Genetic determinants of endophytism in the Arabidopsis root mycobiome.</title>
        <authorList>
            <person name="Mesny F."/>
            <person name="Miyauchi S."/>
            <person name="Thiergart T."/>
            <person name="Pickel B."/>
            <person name="Atanasova L."/>
            <person name="Karlsson M."/>
            <person name="Huettel B."/>
            <person name="Barry K.W."/>
            <person name="Haridas S."/>
            <person name="Chen C."/>
            <person name="Bauer D."/>
            <person name="Andreopoulos W."/>
            <person name="Pangilinan J."/>
            <person name="LaButti K."/>
            <person name="Riley R."/>
            <person name="Lipzen A."/>
            <person name="Clum A."/>
            <person name="Drula E."/>
            <person name="Henrissat B."/>
            <person name="Kohler A."/>
            <person name="Grigoriev I.V."/>
            <person name="Martin F.M."/>
            <person name="Hacquard S."/>
        </authorList>
    </citation>
    <scope>NUCLEOTIDE SEQUENCE [LARGE SCALE GENOMIC DNA]</scope>
    <source>
        <strain evidence="1 2">MPI-SDFR-AT-0079</strain>
    </source>
</reference>